<evidence type="ECO:0000313" key="5">
    <source>
        <dbReference type="EMBL" id="KAJ7374154.1"/>
    </source>
</evidence>
<dbReference type="Pfam" id="PF03098">
    <property type="entry name" value="An_peroxidase"/>
    <property type="match status" value="1"/>
</dbReference>
<dbReference type="InterPro" id="IPR010255">
    <property type="entry name" value="Haem_peroxidase_sf"/>
</dbReference>
<reference evidence="5" key="1">
    <citation type="submission" date="2023-01" db="EMBL/GenBank/DDBJ databases">
        <title>Genome assembly of the deep-sea coral Lophelia pertusa.</title>
        <authorList>
            <person name="Herrera S."/>
            <person name="Cordes E."/>
        </authorList>
    </citation>
    <scope>NUCLEOTIDE SEQUENCE</scope>
    <source>
        <strain evidence="5">USNM1676648</strain>
        <tissue evidence="5">Polyp</tissue>
    </source>
</reference>
<evidence type="ECO:0000256" key="4">
    <source>
        <dbReference type="PIRSR" id="PIRSR619791-2"/>
    </source>
</evidence>
<dbReference type="EMBL" id="MU826829">
    <property type="protein sequence ID" value="KAJ7374154.1"/>
    <property type="molecule type" value="Genomic_DNA"/>
</dbReference>
<sequence>MAVREHNRIAQGLKAINQEWDGEKVFYETRKIVAAQHQHITYNEFLPEILDQSYIDRYGLKLEDKGFYTGYNSSIDPSIASSFAAASFRFGHSQIQDLMSRYGKKYQKKYAPFPTKDYFNPAQMYDVSHGGIDGLIRGLVKDHSQKVDGSFAKAVQQELIRGPGDLSDLAAINIQRGRERGLPGYNTFRSLCGLQKATSFDQFKTEIASAVVDKMADVYKHPDDVDLFVGGLLESHVGEGALGPTF</sequence>
<name>A0A9W9Z6A8_9CNID</name>
<evidence type="ECO:0000256" key="2">
    <source>
        <dbReference type="ARBA" id="ARBA00022525"/>
    </source>
</evidence>
<protein>
    <recommendedName>
        <fullName evidence="7">Heme peroxidase</fullName>
    </recommendedName>
</protein>
<dbReference type="InterPro" id="IPR019791">
    <property type="entry name" value="Haem_peroxidase_animal"/>
</dbReference>
<dbReference type="OrthoDB" id="823504at2759"/>
<evidence type="ECO:0008006" key="7">
    <source>
        <dbReference type="Google" id="ProtNLM"/>
    </source>
</evidence>
<proteinExistence type="predicted"/>
<dbReference type="SUPFAM" id="SSF48113">
    <property type="entry name" value="Heme-dependent peroxidases"/>
    <property type="match status" value="1"/>
</dbReference>
<accession>A0A9W9Z6A8</accession>
<keyword evidence="4" id="KW-0349">Heme</keyword>
<dbReference type="Gene3D" id="1.10.640.10">
    <property type="entry name" value="Haem peroxidase domain superfamily, animal type"/>
    <property type="match status" value="1"/>
</dbReference>
<evidence type="ECO:0000256" key="1">
    <source>
        <dbReference type="ARBA" id="ARBA00004613"/>
    </source>
</evidence>
<feature type="binding site" description="axial binding residue" evidence="4">
    <location>
        <position position="92"/>
    </location>
    <ligand>
        <name>heme b</name>
        <dbReference type="ChEBI" id="CHEBI:60344"/>
    </ligand>
    <ligandPart>
        <name>Fe</name>
        <dbReference type="ChEBI" id="CHEBI:18248"/>
    </ligandPart>
</feature>
<keyword evidence="2" id="KW-0964">Secreted</keyword>
<keyword evidence="3" id="KW-0325">Glycoprotein</keyword>
<evidence type="ECO:0000313" key="6">
    <source>
        <dbReference type="Proteomes" id="UP001163046"/>
    </source>
</evidence>
<dbReference type="PANTHER" id="PTHR11475">
    <property type="entry name" value="OXIDASE/PEROXIDASE"/>
    <property type="match status" value="1"/>
</dbReference>
<evidence type="ECO:0000256" key="3">
    <source>
        <dbReference type="ARBA" id="ARBA00023180"/>
    </source>
</evidence>
<dbReference type="PANTHER" id="PTHR11475:SF4">
    <property type="entry name" value="CHORION PEROXIDASE"/>
    <property type="match status" value="1"/>
</dbReference>
<gene>
    <name evidence="5" type="ORF">OS493_009494</name>
</gene>
<keyword evidence="6" id="KW-1185">Reference proteome</keyword>
<comment type="caution">
    <text evidence="5">The sequence shown here is derived from an EMBL/GenBank/DDBJ whole genome shotgun (WGS) entry which is preliminary data.</text>
</comment>
<dbReference type="GO" id="GO:0006979">
    <property type="term" value="P:response to oxidative stress"/>
    <property type="evidence" value="ECO:0007669"/>
    <property type="project" value="InterPro"/>
</dbReference>
<dbReference type="GO" id="GO:0046872">
    <property type="term" value="F:metal ion binding"/>
    <property type="evidence" value="ECO:0007669"/>
    <property type="project" value="UniProtKB-KW"/>
</dbReference>
<dbReference type="Proteomes" id="UP001163046">
    <property type="component" value="Unassembled WGS sequence"/>
</dbReference>
<dbReference type="InterPro" id="IPR037120">
    <property type="entry name" value="Haem_peroxidase_sf_animal"/>
</dbReference>
<dbReference type="GO" id="GO:0020037">
    <property type="term" value="F:heme binding"/>
    <property type="evidence" value="ECO:0007669"/>
    <property type="project" value="InterPro"/>
</dbReference>
<dbReference type="PRINTS" id="PR00457">
    <property type="entry name" value="ANPEROXIDASE"/>
</dbReference>
<dbReference type="AlphaFoldDB" id="A0A9W9Z6A8"/>
<keyword evidence="4" id="KW-0479">Metal-binding</keyword>
<comment type="subcellular location">
    <subcellularLocation>
        <location evidence="1">Secreted</location>
    </subcellularLocation>
</comment>
<organism evidence="5 6">
    <name type="scientific">Desmophyllum pertusum</name>
    <dbReference type="NCBI Taxonomy" id="174260"/>
    <lineage>
        <taxon>Eukaryota</taxon>
        <taxon>Metazoa</taxon>
        <taxon>Cnidaria</taxon>
        <taxon>Anthozoa</taxon>
        <taxon>Hexacorallia</taxon>
        <taxon>Scleractinia</taxon>
        <taxon>Caryophylliina</taxon>
        <taxon>Caryophylliidae</taxon>
        <taxon>Desmophyllum</taxon>
    </lineage>
</organism>
<dbReference type="PROSITE" id="PS50292">
    <property type="entry name" value="PEROXIDASE_3"/>
    <property type="match status" value="1"/>
</dbReference>
<keyword evidence="4" id="KW-0408">Iron</keyword>
<dbReference type="GO" id="GO:0004601">
    <property type="term" value="F:peroxidase activity"/>
    <property type="evidence" value="ECO:0007669"/>
    <property type="project" value="InterPro"/>
</dbReference>
<dbReference type="GO" id="GO:0005576">
    <property type="term" value="C:extracellular region"/>
    <property type="evidence" value="ECO:0007669"/>
    <property type="project" value="UniProtKB-SubCell"/>
</dbReference>